<accession>A0A4S8LXA2</accession>
<dbReference type="Proteomes" id="UP000297245">
    <property type="component" value="Unassembled WGS sequence"/>
</dbReference>
<sequence>MSRTCPNRSCYLRHSHFLRPEYWQSRRKSQKSFQKEWRYLASARETDEDGANGTLGEDVAVDVGALVVSTQGSCVGRRRLSLGLGSAGVIDLS</sequence>
<dbReference type="EMBL" id="ML179228">
    <property type="protein sequence ID" value="THU94292.1"/>
    <property type="molecule type" value="Genomic_DNA"/>
</dbReference>
<reference evidence="1 2" key="1">
    <citation type="journal article" date="2019" name="Nat. Ecol. Evol.">
        <title>Megaphylogeny resolves global patterns of mushroom evolution.</title>
        <authorList>
            <person name="Varga T."/>
            <person name="Krizsan K."/>
            <person name="Foldi C."/>
            <person name="Dima B."/>
            <person name="Sanchez-Garcia M."/>
            <person name="Sanchez-Ramirez S."/>
            <person name="Szollosi G.J."/>
            <person name="Szarkandi J.G."/>
            <person name="Papp V."/>
            <person name="Albert L."/>
            <person name="Andreopoulos W."/>
            <person name="Angelini C."/>
            <person name="Antonin V."/>
            <person name="Barry K.W."/>
            <person name="Bougher N.L."/>
            <person name="Buchanan P."/>
            <person name="Buyck B."/>
            <person name="Bense V."/>
            <person name="Catcheside P."/>
            <person name="Chovatia M."/>
            <person name="Cooper J."/>
            <person name="Damon W."/>
            <person name="Desjardin D."/>
            <person name="Finy P."/>
            <person name="Geml J."/>
            <person name="Haridas S."/>
            <person name="Hughes K."/>
            <person name="Justo A."/>
            <person name="Karasinski D."/>
            <person name="Kautmanova I."/>
            <person name="Kiss B."/>
            <person name="Kocsube S."/>
            <person name="Kotiranta H."/>
            <person name="LaButti K.M."/>
            <person name="Lechner B.E."/>
            <person name="Liimatainen K."/>
            <person name="Lipzen A."/>
            <person name="Lukacs Z."/>
            <person name="Mihaltcheva S."/>
            <person name="Morgado L.N."/>
            <person name="Niskanen T."/>
            <person name="Noordeloos M.E."/>
            <person name="Ohm R.A."/>
            <person name="Ortiz-Santana B."/>
            <person name="Ovrebo C."/>
            <person name="Racz N."/>
            <person name="Riley R."/>
            <person name="Savchenko A."/>
            <person name="Shiryaev A."/>
            <person name="Soop K."/>
            <person name="Spirin V."/>
            <person name="Szebenyi C."/>
            <person name="Tomsovsky M."/>
            <person name="Tulloss R.E."/>
            <person name="Uehling J."/>
            <person name="Grigoriev I.V."/>
            <person name="Vagvolgyi C."/>
            <person name="Papp T."/>
            <person name="Martin F.M."/>
            <person name="Miettinen O."/>
            <person name="Hibbett D.S."/>
            <person name="Nagy L.G."/>
        </authorList>
    </citation>
    <scope>NUCLEOTIDE SEQUENCE [LARGE SCALE GENOMIC DNA]</scope>
    <source>
        <strain evidence="1 2">CBS 962.96</strain>
    </source>
</reference>
<keyword evidence="2" id="KW-1185">Reference proteome</keyword>
<organism evidence="1 2">
    <name type="scientific">Dendrothele bispora (strain CBS 962.96)</name>
    <dbReference type="NCBI Taxonomy" id="1314807"/>
    <lineage>
        <taxon>Eukaryota</taxon>
        <taxon>Fungi</taxon>
        <taxon>Dikarya</taxon>
        <taxon>Basidiomycota</taxon>
        <taxon>Agaricomycotina</taxon>
        <taxon>Agaricomycetes</taxon>
        <taxon>Agaricomycetidae</taxon>
        <taxon>Agaricales</taxon>
        <taxon>Agaricales incertae sedis</taxon>
        <taxon>Dendrothele</taxon>
    </lineage>
</organism>
<proteinExistence type="predicted"/>
<name>A0A4S8LXA2_DENBC</name>
<dbReference type="AlphaFoldDB" id="A0A4S8LXA2"/>
<evidence type="ECO:0000313" key="1">
    <source>
        <dbReference type="EMBL" id="THU94292.1"/>
    </source>
</evidence>
<evidence type="ECO:0000313" key="2">
    <source>
        <dbReference type="Proteomes" id="UP000297245"/>
    </source>
</evidence>
<gene>
    <name evidence="1" type="ORF">K435DRAFT_165096</name>
</gene>
<protein>
    <submittedName>
        <fullName evidence="1">Uncharacterized protein</fullName>
    </submittedName>
</protein>